<name>A0A7G8PL46_9MYCO</name>
<dbReference type="Proteomes" id="UP000515498">
    <property type="component" value="Chromosome"/>
</dbReference>
<dbReference type="RefSeq" id="WP_187098619.1">
    <property type="nucleotide sequence ID" value="NZ_CP059894.1"/>
</dbReference>
<organism evidence="1 2">
    <name type="scientific">Mycolicibacterium fluoranthenivorans</name>
    <dbReference type="NCBI Taxonomy" id="258505"/>
    <lineage>
        <taxon>Bacteria</taxon>
        <taxon>Bacillati</taxon>
        <taxon>Actinomycetota</taxon>
        <taxon>Actinomycetes</taxon>
        <taxon>Mycobacteriales</taxon>
        <taxon>Mycobacteriaceae</taxon>
        <taxon>Mycolicibacterium</taxon>
    </lineage>
</organism>
<dbReference type="KEGG" id="mflu:HZU40_12955"/>
<gene>
    <name evidence="1" type="ORF">HZU40_12955</name>
</gene>
<dbReference type="AlphaFoldDB" id="A0A7G8PL46"/>
<evidence type="ECO:0000313" key="1">
    <source>
        <dbReference type="EMBL" id="QNJ95062.1"/>
    </source>
</evidence>
<accession>A0A7G8PL46</accession>
<evidence type="ECO:0000313" key="2">
    <source>
        <dbReference type="Proteomes" id="UP000515498"/>
    </source>
</evidence>
<sequence length="80" mass="9203">MAMNPWDFTLYRSTNGDLILKVIFSEGEYKTDIGRYFLINSLNVDVNNIEQLKSLAARIREDYPAVPHQEIAKSDVIIVK</sequence>
<proteinExistence type="predicted"/>
<reference evidence="1 2" key="1">
    <citation type="submission" date="2020-07" db="EMBL/GenBank/DDBJ databases">
        <title>Draft genome sequence of four isobutane-metabolizing strains capable of cometabolically degrading diverse ether contaminants.</title>
        <authorList>
            <person name="Chen W."/>
            <person name="Faulkner N."/>
            <person name="Smith C."/>
            <person name="Hyman M."/>
        </authorList>
    </citation>
    <scope>NUCLEOTIDE SEQUENCE [LARGE SCALE GENOMIC DNA]</scope>
    <source>
        <strain evidence="1 2">2A</strain>
    </source>
</reference>
<dbReference type="EMBL" id="CP059894">
    <property type="protein sequence ID" value="QNJ95062.1"/>
    <property type="molecule type" value="Genomic_DNA"/>
</dbReference>
<protein>
    <submittedName>
        <fullName evidence="1">Uncharacterized protein</fullName>
    </submittedName>
</protein>